<dbReference type="STRING" id="391038.Bphy_5318"/>
<evidence type="ECO:0000313" key="4">
    <source>
        <dbReference type="EMBL" id="ACC74396.1"/>
    </source>
</evidence>
<feature type="transmembrane region" description="Helical" evidence="2">
    <location>
        <begin position="159"/>
        <end position="176"/>
    </location>
</feature>
<keyword evidence="5" id="KW-1185">Reference proteome</keyword>
<gene>
    <name evidence="4" type="ordered locus">Bphy_5318</name>
</gene>
<protein>
    <submittedName>
        <fullName evidence="4">Peptidase A24A prepilin type IV</fullName>
    </submittedName>
</protein>
<dbReference type="InterPro" id="IPR000045">
    <property type="entry name" value="Prepilin_IV_endopep_pep"/>
</dbReference>
<evidence type="ECO:0000256" key="1">
    <source>
        <dbReference type="ARBA" id="ARBA00005801"/>
    </source>
</evidence>
<dbReference type="Gene3D" id="1.20.120.1220">
    <property type="match status" value="1"/>
</dbReference>
<dbReference type="PANTHER" id="PTHR30487:SF0">
    <property type="entry name" value="PREPILIN LEADER PEPTIDASE_N-METHYLTRANSFERASE-RELATED"/>
    <property type="match status" value="1"/>
</dbReference>
<dbReference type="AlphaFoldDB" id="B2JN03"/>
<sequence>MNGVPFPVGPCVLALVAIAAIYDLHARRIPNWLVVIGLGVGLAVQAALHGMASGMSLWVVGALTGGAMLMPGYLLRMLGAGDVKLMAAVGCFCGGAGAFQAALAVCAVGGVWALVELLRHGQMRAGLQNMTAALTDVWMPSGGTPHAGSTRTRRPTAGSLPYGVAIAVGTMLALFASV</sequence>
<dbReference type="EMBL" id="CP001044">
    <property type="protein sequence ID" value="ACC74396.1"/>
    <property type="molecule type" value="Genomic_DNA"/>
</dbReference>
<feature type="transmembrane region" description="Helical" evidence="2">
    <location>
        <begin position="55"/>
        <end position="75"/>
    </location>
</feature>
<organism evidence="4 5">
    <name type="scientific">Paraburkholderia phymatum (strain DSM 17167 / CIP 108236 / LMG 21445 / STM815)</name>
    <name type="common">Burkholderia phymatum</name>
    <dbReference type="NCBI Taxonomy" id="391038"/>
    <lineage>
        <taxon>Bacteria</taxon>
        <taxon>Pseudomonadati</taxon>
        <taxon>Pseudomonadota</taxon>
        <taxon>Betaproteobacteria</taxon>
        <taxon>Burkholderiales</taxon>
        <taxon>Burkholderiaceae</taxon>
        <taxon>Paraburkholderia</taxon>
    </lineage>
</organism>
<dbReference type="GO" id="GO:0005886">
    <property type="term" value="C:plasma membrane"/>
    <property type="evidence" value="ECO:0007669"/>
    <property type="project" value="TreeGrafter"/>
</dbReference>
<name>B2JN03_PARP8</name>
<dbReference type="RefSeq" id="WP_012404560.1">
    <property type="nucleotide sequence ID" value="NC_010623.1"/>
</dbReference>
<feature type="transmembrane region" description="Helical" evidence="2">
    <location>
        <begin position="6"/>
        <end position="24"/>
    </location>
</feature>
<dbReference type="KEGG" id="bph:Bphy_5318"/>
<feature type="transmembrane region" description="Helical" evidence="2">
    <location>
        <begin position="87"/>
        <end position="115"/>
    </location>
</feature>
<keyword evidence="2" id="KW-0812">Transmembrane</keyword>
<dbReference type="InterPro" id="IPR050882">
    <property type="entry name" value="Prepilin_peptidase/N-MTase"/>
</dbReference>
<dbReference type="Pfam" id="PF01478">
    <property type="entry name" value="Peptidase_A24"/>
    <property type="match status" value="1"/>
</dbReference>
<comment type="similarity">
    <text evidence="1">Belongs to the peptidase A24 family.</text>
</comment>
<feature type="domain" description="Prepilin type IV endopeptidase peptidase" evidence="3">
    <location>
        <begin position="13"/>
        <end position="114"/>
    </location>
</feature>
<accession>B2JN03</accession>
<dbReference type="GO" id="GO:0004190">
    <property type="term" value="F:aspartic-type endopeptidase activity"/>
    <property type="evidence" value="ECO:0007669"/>
    <property type="project" value="InterPro"/>
</dbReference>
<keyword evidence="2" id="KW-1133">Transmembrane helix</keyword>
<evidence type="ECO:0000259" key="3">
    <source>
        <dbReference type="Pfam" id="PF01478"/>
    </source>
</evidence>
<evidence type="ECO:0000313" key="5">
    <source>
        <dbReference type="Proteomes" id="UP000001192"/>
    </source>
</evidence>
<dbReference type="OrthoDB" id="5508079at2"/>
<keyword evidence="2" id="KW-0472">Membrane</keyword>
<proteinExistence type="inferred from homology"/>
<dbReference type="GO" id="GO:0006465">
    <property type="term" value="P:signal peptide processing"/>
    <property type="evidence" value="ECO:0007669"/>
    <property type="project" value="TreeGrafter"/>
</dbReference>
<reference evidence="5" key="1">
    <citation type="journal article" date="2014" name="Stand. Genomic Sci.">
        <title>Complete genome sequence of Burkholderia phymatum STM815(T), a broad host range and efficient nitrogen-fixing symbiont of Mimosa species.</title>
        <authorList>
            <person name="Moulin L."/>
            <person name="Klonowska A."/>
            <person name="Caroline B."/>
            <person name="Booth K."/>
            <person name="Vriezen J.A."/>
            <person name="Melkonian R."/>
            <person name="James E.K."/>
            <person name="Young J.P."/>
            <person name="Bena G."/>
            <person name="Hauser L."/>
            <person name="Land M."/>
            <person name="Kyrpides N."/>
            <person name="Bruce D."/>
            <person name="Chain P."/>
            <person name="Copeland A."/>
            <person name="Pitluck S."/>
            <person name="Woyke T."/>
            <person name="Lizotte-Waniewski M."/>
            <person name="Bristow J."/>
            <person name="Riley M."/>
        </authorList>
    </citation>
    <scope>NUCLEOTIDE SEQUENCE [LARGE SCALE GENOMIC DNA]</scope>
    <source>
        <strain evidence="5">DSM 17167 / CIP 108236 / LMG 21445 / STM815</strain>
    </source>
</reference>
<dbReference type="PANTHER" id="PTHR30487">
    <property type="entry name" value="TYPE 4 PREPILIN-LIKE PROTEINS LEADER PEPTIDE-PROCESSING ENZYME"/>
    <property type="match status" value="1"/>
</dbReference>
<feature type="transmembrane region" description="Helical" evidence="2">
    <location>
        <begin position="31"/>
        <end position="49"/>
    </location>
</feature>
<dbReference type="Proteomes" id="UP000001192">
    <property type="component" value="Chromosome 2"/>
</dbReference>
<dbReference type="eggNOG" id="COG4960">
    <property type="taxonomic scope" value="Bacteria"/>
</dbReference>
<evidence type="ECO:0000256" key="2">
    <source>
        <dbReference type="SAM" id="Phobius"/>
    </source>
</evidence>
<dbReference type="HOGENOM" id="CLU_057101_4_0_4"/>